<dbReference type="PATRIC" id="fig|1354255.3.peg.1956"/>
<comment type="caution">
    <text evidence="2">The sequence shown here is derived from an EMBL/GenBank/DDBJ whole genome shotgun (WGS) entry which is preliminary data.</text>
</comment>
<dbReference type="AlphaFoldDB" id="A0A1B7HQY6"/>
<evidence type="ECO:0000256" key="1">
    <source>
        <dbReference type="SAM" id="SignalP"/>
    </source>
</evidence>
<reference evidence="2 3" key="1">
    <citation type="submission" date="2016-04" db="EMBL/GenBank/DDBJ databases">
        <title>ATOL: Assembling a taxonomically balanced genome-scale reconstruction of the evolutionary history of the Enterobacteriaceae.</title>
        <authorList>
            <person name="Plunkett G.III."/>
            <person name="Neeno-Eckwall E.C."/>
            <person name="Glasner J.D."/>
            <person name="Perna N.T."/>
        </authorList>
    </citation>
    <scope>NUCLEOTIDE SEQUENCE [LARGE SCALE GENOMIC DNA]</scope>
    <source>
        <strain evidence="2 3">ATCC 51607</strain>
    </source>
</reference>
<dbReference type="EMBL" id="LXEO01000020">
    <property type="protein sequence ID" value="OAT18068.1"/>
    <property type="molecule type" value="Genomic_DNA"/>
</dbReference>
<feature type="chain" id="PRO_5008593316" description="Lipoprotein" evidence="1">
    <location>
        <begin position="19"/>
        <end position="137"/>
    </location>
</feature>
<name>A0A1B7HQY6_9ENTR</name>
<accession>A0A1B7HQY6</accession>
<proteinExistence type="predicted"/>
<sequence length="137" mass="15612">MFKLILLFFFFVSCNALAVLDKFVGCFSSDSKKVNVKFVGVYDDSIPLSYVKYKNSQQFIPLLFSKKVEEDVGDGRPAEMTTTWLEVVDGKLSGQYTILSQGARFYSFSYKGKSGKIITMNENIDAYNDDRTDCIWK</sequence>
<protein>
    <recommendedName>
        <fullName evidence="4">Lipoprotein</fullName>
    </recommendedName>
</protein>
<evidence type="ECO:0000313" key="3">
    <source>
        <dbReference type="Proteomes" id="UP000078286"/>
    </source>
</evidence>
<keyword evidence="3" id="KW-1185">Reference proteome</keyword>
<feature type="signal peptide" evidence="1">
    <location>
        <begin position="1"/>
        <end position="18"/>
    </location>
</feature>
<keyword evidence="1" id="KW-0732">Signal</keyword>
<evidence type="ECO:0008006" key="4">
    <source>
        <dbReference type="Google" id="ProtNLM"/>
    </source>
</evidence>
<organism evidence="2 3">
    <name type="scientific">Buttiauxella noackiae ATCC 51607</name>
    <dbReference type="NCBI Taxonomy" id="1354255"/>
    <lineage>
        <taxon>Bacteria</taxon>
        <taxon>Pseudomonadati</taxon>
        <taxon>Pseudomonadota</taxon>
        <taxon>Gammaproteobacteria</taxon>
        <taxon>Enterobacterales</taxon>
        <taxon>Enterobacteriaceae</taxon>
        <taxon>Buttiauxella</taxon>
    </lineage>
</organism>
<dbReference type="Proteomes" id="UP000078286">
    <property type="component" value="Unassembled WGS sequence"/>
</dbReference>
<evidence type="ECO:0000313" key="2">
    <source>
        <dbReference type="EMBL" id="OAT18068.1"/>
    </source>
</evidence>
<dbReference type="RefSeq" id="WP_064554677.1">
    <property type="nucleotide sequence ID" value="NZ_LXEO01000020.1"/>
</dbReference>
<gene>
    <name evidence="2" type="ORF">M979_1897</name>
</gene>